<dbReference type="InterPro" id="IPR032508">
    <property type="entry name" value="FecR_C"/>
</dbReference>
<dbReference type="Gene3D" id="2.60.120.1440">
    <property type="match status" value="1"/>
</dbReference>
<evidence type="ECO:0000259" key="2">
    <source>
        <dbReference type="Pfam" id="PF04773"/>
    </source>
</evidence>
<evidence type="ECO:0000259" key="3">
    <source>
        <dbReference type="Pfam" id="PF16344"/>
    </source>
</evidence>
<keyword evidence="5" id="KW-1185">Reference proteome</keyword>
<reference evidence="4 5" key="1">
    <citation type="submission" date="2020-07" db="EMBL/GenBank/DDBJ databases">
        <title>Moheibacter lacus sp. nov., a member of the family Flavobacteriaceae isolated from freshwater lake sediment.</title>
        <authorList>
            <person name="Liu Y."/>
        </authorList>
    </citation>
    <scope>NUCLEOTIDE SEQUENCE [LARGE SCALE GENOMIC DNA]</scope>
    <source>
        <strain evidence="4 5">BDHS18</strain>
    </source>
</reference>
<feature type="domain" description="Protein FecR C-terminal" evidence="3">
    <location>
        <begin position="271"/>
        <end position="339"/>
    </location>
</feature>
<dbReference type="Pfam" id="PF04773">
    <property type="entry name" value="FecR"/>
    <property type="match status" value="1"/>
</dbReference>
<evidence type="ECO:0000256" key="1">
    <source>
        <dbReference type="SAM" id="Phobius"/>
    </source>
</evidence>
<keyword evidence="1" id="KW-1133">Transmembrane helix</keyword>
<name>A0A838ZNV9_9FLAO</name>
<feature type="transmembrane region" description="Helical" evidence="1">
    <location>
        <begin position="81"/>
        <end position="100"/>
    </location>
</feature>
<protein>
    <submittedName>
        <fullName evidence="4">FecR family protein</fullName>
    </submittedName>
</protein>
<comment type="caution">
    <text evidence="4">The sequence shown here is derived from an EMBL/GenBank/DDBJ whole genome shotgun (WGS) entry which is preliminary data.</text>
</comment>
<organism evidence="4 5">
    <name type="scientific">Moheibacter lacus</name>
    <dbReference type="NCBI Taxonomy" id="2745851"/>
    <lineage>
        <taxon>Bacteria</taxon>
        <taxon>Pseudomonadati</taxon>
        <taxon>Bacteroidota</taxon>
        <taxon>Flavobacteriia</taxon>
        <taxon>Flavobacteriales</taxon>
        <taxon>Weeksellaceae</taxon>
        <taxon>Moheibacter</taxon>
    </lineage>
</organism>
<gene>
    <name evidence="4" type="ORF">HU137_04240</name>
</gene>
<evidence type="ECO:0000313" key="4">
    <source>
        <dbReference type="EMBL" id="MBA5628977.1"/>
    </source>
</evidence>
<dbReference type="Gene3D" id="3.55.50.30">
    <property type="match status" value="1"/>
</dbReference>
<dbReference type="AlphaFoldDB" id="A0A838ZNV9"/>
<dbReference type="Pfam" id="PF16344">
    <property type="entry name" value="FecR_C"/>
    <property type="match status" value="1"/>
</dbReference>
<proteinExistence type="predicted"/>
<keyword evidence="1" id="KW-0472">Membrane</keyword>
<dbReference type="RefSeq" id="WP_182042549.1">
    <property type="nucleotide sequence ID" value="NZ_JACDZE010000001.1"/>
</dbReference>
<dbReference type="InterPro" id="IPR012373">
    <property type="entry name" value="Ferrdict_sens_TM"/>
</dbReference>
<dbReference type="PANTHER" id="PTHR30273:SF2">
    <property type="entry name" value="PROTEIN FECR"/>
    <property type="match status" value="1"/>
</dbReference>
<keyword evidence="1" id="KW-0812">Transmembrane</keyword>
<accession>A0A838ZNV9</accession>
<feature type="domain" description="FecR protein" evidence="2">
    <location>
        <begin position="129"/>
        <end position="210"/>
    </location>
</feature>
<dbReference type="EMBL" id="JACDZE010000001">
    <property type="protein sequence ID" value="MBA5628977.1"/>
    <property type="molecule type" value="Genomic_DNA"/>
</dbReference>
<dbReference type="PIRSF" id="PIRSF018266">
    <property type="entry name" value="FecR"/>
    <property type="match status" value="1"/>
</dbReference>
<dbReference type="GO" id="GO:0016989">
    <property type="term" value="F:sigma factor antagonist activity"/>
    <property type="evidence" value="ECO:0007669"/>
    <property type="project" value="TreeGrafter"/>
</dbReference>
<dbReference type="Proteomes" id="UP000552241">
    <property type="component" value="Unassembled WGS sequence"/>
</dbReference>
<dbReference type="InterPro" id="IPR006860">
    <property type="entry name" value="FecR"/>
</dbReference>
<evidence type="ECO:0000313" key="5">
    <source>
        <dbReference type="Proteomes" id="UP000552241"/>
    </source>
</evidence>
<sequence length="341" mass="39591">MEELLKKYWEGTSTEEEKKRLLQLLEKREVRHFQKLKSEFELNAYSSSNSSKEEKFKIILKELHQKISEQKKKEKIRKHRFLYKIAAAVLVIFTIGFVALQNSNSNLPEISETQLTVIENPHQDKMMFFEMEDGSKVKLFPNSKIKYDLGYGNQNRNVKLIGKGYFKVAKNPELPFVVESKDYYTTALGTAFTVDGRSDTIQIQLIEGKIVVNSSDKSKSRFSAIYLSPGEKLIIDEISDRQRHFQPQKSAKVQSTYETSAMEIEKGVEILKFKKENLSEVLRQLSKIYKKKITYNADELEGLTFTGDLYIQDELNHSIQTLCELNELKFTEKANEILIEK</sequence>
<dbReference type="PANTHER" id="PTHR30273">
    <property type="entry name" value="PERIPLASMIC SIGNAL SENSOR AND SIGMA FACTOR ACTIVATOR FECR-RELATED"/>
    <property type="match status" value="1"/>
</dbReference>